<dbReference type="EMBL" id="AUSU01008323">
    <property type="protein sequence ID" value="EPS59494.1"/>
    <property type="molecule type" value="Genomic_DNA"/>
</dbReference>
<dbReference type="Pfam" id="PF01794">
    <property type="entry name" value="Ferric_reduct"/>
    <property type="match status" value="1"/>
</dbReference>
<keyword evidence="5 6" id="KW-0472">Membrane</keyword>
<dbReference type="InterPro" id="IPR013130">
    <property type="entry name" value="Fe3_Rdtase_TM_dom"/>
</dbReference>
<feature type="transmembrane region" description="Helical" evidence="6">
    <location>
        <begin position="166"/>
        <end position="186"/>
    </location>
</feature>
<protein>
    <recommendedName>
        <fullName evidence="7">Ferric oxidoreductase domain-containing protein</fullName>
    </recommendedName>
</protein>
<name>S8BYM1_9LAMI</name>
<keyword evidence="3 6" id="KW-1133">Transmembrane helix</keyword>
<keyword evidence="9" id="KW-1185">Reference proteome</keyword>
<evidence type="ECO:0000256" key="2">
    <source>
        <dbReference type="ARBA" id="ARBA00022692"/>
    </source>
</evidence>
<comment type="caution">
    <text evidence="8">The sequence shown here is derived from an EMBL/GenBank/DDBJ whole genome shotgun (WGS) entry which is preliminary data.</text>
</comment>
<evidence type="ECO:0000256" key="3">
    <source>
        <dbReference type="ARBA" id="ARBA00022989"/>
    </source>
</evidence>
<evidence type="ECO:0000256" key="5">
    <source>
        <dbReference type="ARBA" id="ARBA00023136"/>
    </source>
</evidence>
<accession>S8BYM1</accession>
<keyword evidence="2 6" id="KW-0812">Transmembrane</keyword>
<dbReference type="GO" id="GO:0005886">
    <property type="term" value="C:plasma membrane"/>
    <property type="evidence" value="ECO:0007669"/>
    <property type="project" value="TreeGrafter"/>
</dbReference>
<feature type="transmembrane region" description="Helical" evidence="6">
    <location>
        <begin position="62"/>
        <end position="83"/>
    </location>
</feature>
<comment type="subcellular location">
    <subcellularLocation>
        <location evidence="1">Membrane</location>
        <topology evidence="1">Multi-pass membrane protein</topology>
    </subcellularLocation>
</comment>
<dbReference type="Proteomes" id="UP000015453">
    <property type="component" value="Unassembled WGS sequence"/>
</dbReference>
<keyword evidence="4" id="KW-0560">Oxidoreductase</keyword>
<evidence type="ECO:0000313" key="9">
    <source>
        <dbReference type="Proteomes" id="UP000015453"/>
    </source>
</evidence>
<dbReference type="OrthoDB" id="167398at2759"/>
<evidence type="ECO:0000259" key="7">
    <source>
        <dbReference type="Pfam" id="PF01794"/>
    </source>
</evidence>
<reference evidence="8 9" key="1">
    <citation type="journal article" date="2013" name="BMC Genomics">
        <title>The miniature genome of a carnivorous plant Genlisea aurea contains a low number of genes and short non-coding sequences.</title>
        <authorList>
            <person name="Leushkin E.V."/>
            <person name="Sutormin R.A."/>
            <person name="Nabieva E.R."/>
            <person name="Penin A.A."/>
            <person name="Kondrashov A.S."/>
            <person name="Logacheva M.D."/>
        </authorList>
    </citation>
    <scope>NUCLEOTIDE SEQUENCE [LARGE SCALE GENOMIC DNA]</scope>
</reference>
<feature type="domain" description="Ferric oxidoreductase" evidence="7">
    <location>
        <begin position="170"/>
        <end position="231"/>
    </location>
</feature>
<sequence length="237" mass="26913">MASSSARVMAAIRGVILFLSLVIFLGNIMMWIIMPTDTYYNHWLKHILASTDSTFFGIQGPIMLDFTFPILFIAALGCFYLHLGKKIHQKPSKGGRSKNSFNFMKKPMIVRGLGIVNLTELSLFAMFISLNAWYFSDYVRHWFKQVPQLSATRGGEKTWQTKLDRVGLVTGVTGNLCLTFLFYPVTRSSSILGMIGVTSEESVKYHMWVGNLAMGLFTAHGMIYLVYWTITKRLSYE</sequence>
<gene>
    <name evidence="8" type="ORF">M569_15313</name>
</gene>
<proteinExistence type="predicted"/>
<evidence type="ECO:0000313" key="8">
    <source>
        <dbReference type="EMBL" id="EPS59494.1"/>
    </source>
</evidence>
<evidence type="ECO:0000256" key="1">
    <source>
        <dbReference type="ARBA" id="ARBA00004141"/>
    </source>
</evidence>
<organism evidence="8 9">
    <name type="scientific">Genlisea aurea</name>
    <dbReference type="NCBI Taxonomy" id="192259"/>
    <lineage>
        <taxon>Eukaryota</taxon>
        <taxon>Viridiplantae</taxon>
        <taxon>Streptophyta</taxon>
        <taxon>Embryophyta</taxon>
        <taxon>Tracheophyta</taxon>
        <taxon>Spermatophyta</taxon>
        <taxon>Magnoliopsida</taxon>
        <taxon>eudicotyledons</taxon>
        <taxon>Gunneridae</taxon>
        <taxon>Pentapetalae</taxon>
        <taxon>asterids</taxon>
        <taxon>lamiids</taxon>
        <taxon>Lamiales</taxon>
        <taxon>Lentibulariaceae</taxon>
        <taxon>Genlisea</taxon>
    </lineage>
</organism>
<dbReference type="PANTHER" id="PTHR11972:SF41">
    <property type="entry name" value="FERRIC REDUCTION OXIDASE 2"/>
    <property type="match status" value="1"/>
</dbReference>
<feature type="transmembrane region" description="Helical" evidence="6">
    <location>
        <begin position="207"/>
        <end position="230"/>
    </location>
</feature>
<evidence type="ECO:0000256" key="4">
    <source>
        <dbReference type="ARBA" id="ARBA00023002"/>
    </source>
</evidence>
<feature type="transmembrane region" description="Helical" evidence="6">
    <location>
        <begin position="108"/>
        <end position="134"/>
    </location>
</feature>
<evidence type="ECO:0000256" key="6">
    <source>
        <dbReference type="SAM" id="Phobius"/>
    </source>
</evidence>
<dbReference type="PANTHER" id="PTHR11972">
    <property type="entry name" value="NADPH OXIDASE"/>
    <property type="match status" value="1"/>
</dbReference>
<dbReference type="InterPro" id="IPR050369">
    <property type="entry name" value="RBOH/FRE"/>
</dbReference>
<feature type="non-terminal residue" evidence="8">
    <location>
        <position position="237"/>
    </location>
</feature>
<dbReference type="GO" id="GO:0000293">
    <property type="term" value="F:ferric-chelate reductase activity"/>
    <property type="evidence" value="ECO:0007669"/>
    <property type="project" value="TreeGrafter"/>
</dbReference>
<dbReference type="AlphaFoldDB" id="S8BYM1"/>
<feature type="transmembrane region" description="Helical" evidence="6">
    <location>
        <begin position="12"/>
        <end position="34"/>
    </location>
</feature>